<protein>
    <submittedName>
        <fullName evidence="2">Uncharacterized protein</fullName>
    </submittedName>
</protein>
<accession>A0A8T1E2D1</accession>
<comment type="caution">
    <text evidence="2">The sequence shown here is derived from an EMBL/GenBank/DDBJ whole genome shotgun (WGS) entry which is preliminary data.</text>
</comment>
<evidence type="ECO:0000313" key="2">
    <source>
        <dbReference type="EMBL" id="KAG2947075.1"/>
    </source>
</evidence>
<gene>
    <name evidence="2" type="ORF">PC117_g7096</name>
</gene>
<sequence>MVRRNVGLKLLTMQHIATEQMIVDIMTKPLAVVKLTRFRKAMKVLPAVTSDDAMITTEPAASTTTATAAVTPELHLHP</sequence>
<evidence type="ECO:0000256" key="1">
    <source>
        <dbReference type="SAM" id="MobiDB-lite"/>
    </source>
</evidence>
<dbReference type="EMBL" id="RCMK01000141">
    <property type="protein sequence ID" value="KAG2947075.1"/>
    <property type="molecule type" value="Genomic_DNA"/>
</dbReference>
<dbReference type="Proteomes" id="UP000736787">
    <property type="component" value="Unassembled WGS sequence"/>
</dbReference>
<proteinExistence type="predicted"/>
<dbReference type="AlphaFoldDB" id="A0A8T1E2D1"/>
<organism evidence="2 3">
    <name type="scientific">Phytophthora cactorum</name>
    <dbReference type="NCBI Taxonomy" id="29920"/>
    <lineage>
        <taxon>Eukaryota</taxon>
        <taxon>Sar</taxon>
        <taxon>Stramenopiles</taxon>
        <taxon>Oomycota</taxon>
        <taxon>Peronosporomycetes</taxon>
        <taxon>Peronosporales</taxon>
        <taxon>Peronosporaceae</taxon>
        <taxon>Phytophthora</taxon>
    </lineage>
</organism>
<dbReference type="VEuPathDB" id="FungiDB:PC110_g22756"/>
<name>A0A8T1E2D1_9STRA</name>
<evidence type="ECO:0000313" key="3">
    <source>
        <dbReference type="Proteomes" id="UP000736787"/>
    </source>
</evidence>
<feature type="compositionally biased region" description="Low complexity" evidence="1">
    <location>
        <begin position="59"/>
        <end position="71"/>
    </location>
</feature>
<reference evidence="2" key="1">
    <citation type="submission" date="2018-10" db="EMBL/GenBank/DDBJ databases">
        <title>Effector identification in a new, highly contiguous assembly of the strawberry crown rot pathogen Phytophthora cactorum.</title>
        <authorList>
            <person name="Armitage A.D."/>
            <person name="Nellist C.F."/>
            <person name="Bates H."/>
            <person name="Vickerstaff R.J."/>
            <person name="Harrison R.J."/>
        </authorList>
    </citation>
    <scope>NUCLEOTIDE SEQUENCE</scope>
    <source>
        <strain evidence="2">4040</strain>
    </source>
</reference>
<feature type="region of interest" description="Disordered" evidence="1">
    <location>
        <begin position="59"/>
        <end position="78"/>
    </location>
</feature>